<reference evidence="21" key="1">
    <citation type="submission" date="2017-01" db="EMBL/GenBank/DDBJ databases">
        <title>Comparative genomics of anhydrobiosis in the tardigrade Hypsibius dujardini.</title>
        <authorList>
            <person name="Yoshida Y."/>
            <person name="Koutsovoulos G."/>
            <person name="Laetsch D."/>
            <person name="Stevens L."/>
            <person name="Kumar S."/>
            <person name="Horikawa D."/>
            <person name="Ishino K."/>
            <person name="Komine S."/>
            <person name="Tomita M."/>
            <person name="Blaxter M."/>
            <person name="Arakawa K."/>
        </authorList>
    </citation>
    <scope>NUCLEOTIDE SEQUENCE [LARGE SCALE GENOMIC DNA]</scope>
    <source>
        <strain evidence="21">Z151</strain>
    </source>
</reference>
<dbReference type="PRINTS" id="PR00252">
    <property type="entry name" value="NRIONCHANNEL"/>
</dbReference>
<dbReference type="PRINTS" id="PR00254">
    <property type="entry name" value="NICOTINICR"/>
</dbReference>
<keyword evidence="12" id="KW-0628">Postsynaptic cell membrane</keyword>
<evidence type="ECO:0000313" key="20">
    <source>
        <dbReference type="EMBL" id="OQV20252.1"/>
    </source>
</evidence>
<keyword evidence="5 16" id="KW-1133">Transmembrane helix</keyword>
<dbReference type="InterPro" id="IPR006029">
    <property type="entry name" value="Neurotrans-gated_channel_TM"/>
</dbReference>
<keyword evidence="11" id="KW-0325">Glycoprotein</keyword>
<evidence type="ECO:0000256" key="8">
    <source>
        <dbReference type="ARBA" id="ARBA00023136"/>
    </source>
</evidence>
<keyword evidence="10 20" id="KW-0675">Receptor</keyword>
<feature type="transmembrane region" description="Helical" evidence="16">
    <location>
        <begin position="540"/>
        <end position="558"/>
    </location>
</feature>
<feature type="domain" description="Neurotransmitter-gated ion-channel transmembrane" evidence="19">
    <location>
        <begin position="303"/>
        <end position="557"/>
    </location>
</feature>
<dbReference type="PROSITE" id="PS00236">
    <property type="entry name" value="NEUROTR_ION_CHANNEL"/>
    <property type="match status" value="1"/>
</dbReference>
<feature type="chain" id="PRO_5022267641" evidence="16">
    <location>
        <begin position="25"/>
        <end position="566"/>
    </location>
</feature>
<dbReference type="Pfam" id="PF02932">
    <property type="entry name" value="Neur_chan_memb"/>
    <property type="match status" value="1"/>
</dbReference>
<dbReference type="InterPro" id="IPR036734">
    <property type="entry name" value="Neur_chan_lig-bd_sf"/>
</dbReference>
<feature type="transmembrane region" description="Helical" evidence="16">
    <location>
        <begin position="297"/>
        <end position="320"/>
    </location>
</feature>
<evidence type="ECO:0000259" key="18">
    <source>
        <dbReference type="Pfam" id="PF02931"/>
    </source>
</evidence>
<evidence type="ECO:0000256" key="10">
    <source>
        <dbReference type="ARBA" id="ARBA00023170"/>
    </source>
</evidence>
<evidence type="ECO:0000256" key="6">
    <source>
        <dbReference type="ARBA" id="ARBA00023018"/>
    </source>
</evidence>
<evidence type="ECO:0000256" key="11">
    <source>
        <dbReference type="ARBA" id="ARBA00023180"/>
    </source>
</evidence>
<dbReference type="EMBL" id="MTYJ01000032">
    <property type="protein sequence ID" value="OQV20252.1"/>
    <property type="molecule type" value="Genomic_DNA"/>
</dbReference>
<dbReference type="NCBIfam" id="TIGR00860">
    <property type="entry name" value="LIC"/>
    <property type="match status" value="1"/>
</dbReference>
<evidence type="ECO:0000259" key="19">
    <source>
        <dbReference type="Pfam" id="PF02932"/>
    </source>
</evidence>
<dbReference type="GO" id="GO:0022848">
    <property type="term" value="F:acetylcholine-gated monoatomic cation-selective channel activity"/>
    <property type="evidence" value="ECO:0007669"/>
    <property type="project" value="InterPro"/>
</dbReference>
<keyword evidence="9" id="KW-1015">Disulfide bond</keyword>
<evidence type="ECO:0000313" key="21">
    <source>
        <dbReference type="Proteomes" id="UP000192578"/>
    </source>
</evidence>
<feature type="domain" description="Neurotransmitter-gated ion-channel ligand-binding" evidence="18">
    <location>
        <begin position="91"/>
        <end position="295"/>
    </location>
</feature>
<comment type="similarity">
    <text evidence="1">Belongs to the ligand-gated ion channel (TC 1.A.9) family. Acetylcholine receptor (TC 1.A.9.1) subfamily.</text>
</comment>
<evidence type="ECO:0000256" key="1">
    <source>
        <dbReference type="ARBA" id="ARBA00009237"/>
    </source>
</evidence>
<keyword evidence="14 16" id="KW-0407">Ion channel</keyword>
<dbReference type="FunFam" id="2.70.170.10:FF:000016">
    <property type="entry name" value="Nicotinic acetylcholine receptor subunit"/>
    <property type="match status" value="1"/>
</dbReference>
<dbReference type="SUPFAM" id="SSF63712">
    <property type="entry name" value="Nicotinic receptor ligand binding domain-like"/>
    <property type="match status" value="1"/>
</dbReference>
<evidence type="ECO:0000256" key="9">
    <source>
        <dbReference type="ARBA" id="ARBA00023157"/>
    </source>
</evidence>
<keyword evidence="13" id="KW-1071">Ligand-gated ion channel</keyword>
<dbReference type="SUPFAM" id="SSF90112">
    <property type="entry name" value="Neurotransmitter-gated ion-channel transmembrane pore"/>
    <property type="match status" value="1"/>
</dbReference>
<comment type="caution">
    <text evidence="20">The sequence shown here is derived from an EMBL/GenBank/DDBJ whole genome shotgun (WGS) entry which is preliminary data.</text>
</comment>
<evidence type="ECO:0000256" key="7">
    <source>
        <dbReference type="ARBA" id="ARBA00023065"/>
    </source>
</evidence>
<keyword evidence="7 16" id="KW-0406">Ion transport</keyword>
<name>A0A1W0WYP4_HYPEX</name>
<feature type="region of interest" description="Disordered" evidence="17">
    <location>
        <begin position="419"/>
        <end position="467"/>
    </location>
</feature>
<dbReference type="InterPro" id="IPR006201">
    <property type="entry name" value="Neur_channel"/>
</dbReference>
<keyword evidence="16" id="KW-0732">Signal</keyword>
<keyword evidence="6" id="KW-0770">Synapse</keyword>
<keyword evidence="3" id="KW-1003">Cell membrane</keyword>
<dbReference type="InterPro" id="IPR018000">
    <property type="entry name" value="Neurotransmitter_ion_chnl_CS"/>
</dbReference>
<keyword evidence="2 16" id="KW-0813">Transport</keyword>
<sequence>MQEFRGKIMGWPVLGLLLLESLLSFVPVVPDQLQNVSYTELESENVSVTGWNTIEWNVTKSAYYSISEWETNITDRPPMKEERTVDPERLLRAHLLKGYNKAVRPSRNYSEVLTVTLGVALTQIISLDERNQILTSNCWLSQIWIDDKLSWNPEDFANITSLLIPVEQIFRPDILLYNNADSEYYHKMISTNAIIQHTGNVTWLSTSIIRSTCEIDVRFFPFDKQVCSLKFASWTFDGFAVDLVVVTEVGDISNYLPSMEWDLKNFTAKRNIVYYSCCAEPYPDITMTLSMQRRPHFYIYNHLAPCGVATLFAFLGFYAPGESGEKVTLGITTLLSLTLFMLMVGEAMPPTATTLPLITLYYGFCLIVIGLSTAVQVFTLNIHYRGARGREAPLFLKHLAGIVGQALLVRGRASLLRHSVRRKRPTHERRQSSGEALFHGSASGSLTTPARKGRPSRHNNEEQAPLAASELVITPVTPDEQREDDLRNQQLVRTVAHRLTTTLSQVCKLIDNSERRYKDRVYFDEIAGEWTDIAHVLDKLLLVTFLAGTFGLTLAMFIDVPYLRDG</sequence>
<dbReference type="GO" id="GO:0004888">
    <property type="term" value="F:transmembrane signaling receptor activity"/>
    <property type="evidence" value="ECO:0007669"/>
    <property type="project" value="InterPro"/>
</dbReference>
<evidence type="ECO:0000256" key="5">
    <source>
        <dbReference type="ARBA" id="ARBA00022989"/>
    </source>
</evidence>
<dbReference type="GO" id="GO:0045211">
    <property type="term" value="C:postsynaptic membrane"/>
    <property type="evidence" value="ECO:0007669"/>
    <property type="project" value="UniProtKB-SubCell"/>
</dbReference>
<evidence type="ECO:0000256" key="17">
    <source>
        <dbReference type="SAM" id="MobiDB-lite"/>
    </source>
</evidence>
<organism evidence="20 21">
    <name type="scientific">Hypsibius exemplaris</name>
    <name type="common">Freshwater tardigrade</name>
    <dbReference type="NCBI Taxonomy" id="2072580"/>
    <lineage>
        <taxon>Eukaryota</taxon>
        <taxon>Metazoa</taxon>
        <taxon>Ecdysozoa</taxon>
        <taxon>Tardigrada</taxon>
        <taxon>Eutardigrada</taxon>
        <taxon>Parachela</taxon>
        <taxon>Hypsibioidea</taxon>
        <taxon>Hypsibiidae</taxon>
        <taxon>Hypsibius</taxon>
    </lineage>
</organism>
<dbReference type="InterPro" id="IPR002394">
    <property type="entry name" value="Nicotinic_acetylcholine_rcpt"/>
</dbReference>
<evidence type="ECO:0000256" key="2">
    <source>
        <dbReference type="ARBA" id="ARBA00022448"/>
    </source>
</evidence>
<keyword evidence="4 16" id="KW-0812">Transmembrane</keyword>
<evidence type="ECO:0000256" key="15">
    <source>
        <dbReference type="ARBA" id="ARBA00034104"/>
    </source>
</evidence>
<gene>
    <name evidence="20" type="ORF">BV898_05804</name>
</gene>
<evidence type="ECO:0000256" key="4">
    <source>
        <dbReference type="ARBA" id="ARBA00022692"/>
    </source>
</evidence>
<evidence type="ECO:0000256" key="16">
    <source>
        <dbReference type="RuleBase" id="RU000687"/>
    </source>
</evidence>
<feature type="transmembrane region" description="Helical" evidence="16">
    <location>
        <begin position="327"/>
        <end position="348"/>
    </location>
</feature>
<dbReference type="CDD" id="cd19051">
    <property type="entry name" value="LGIC_TM_cation"/>
    <property type="match status" value="1"/>
</dbReference>
<dbReference type="OrthoDB" id="5975154at2759"/>
<evidence type="ECO:0000256" key="12">
    <source>
        <dbReference type="ARBA" id="ARBA00023257"/>
    </source>
</evidence>
<accession>A0A1W0WYP4</accession>
<dbReference type="Pfam" id="PF02931">
    <property type="entry name" value="Neur_chan_LBD"/>
    <property type="match status" value="1"/>
</dbReference>
<dbReference type="Gene3D" id="1.20.58.390">
    <property type="entry name" value="Neurotransmitter-gated ion-channel transmembrane domain"/>
    <property type="match status" value="1"/>
</dbReference>
<evidence type="ECO:0000256" key="3">
    <source>
        <dbReference type="ARBA" id="ARBA00022475"/>
    </source>
</evidence>
<dbReference type="FunFam" id="1.20.58.390:FF:000043">
    <property type="entry name" value="AcetylCholine Receptor"/>
    <property type="match status" value="1"/>
</dbReference>
<dbReference type="Proteomes" id="UP000192578">
    <property type="component" value="Unassembled WGS sequence"/>
</dbReference>
<evidence type="ECO:0000256" key="14">
    <source>
        <dbReference type="ARBA" id="ARBA00023303"/>
    </source>
</evidence>
<dbReference type="Gene3D" id="2.70.170.10">
    <property type="entry name" value="Neurotransmitter-gated ion-channel ligand-binding domain"/>
    <property type="match status" value="1"/>
</dbReference>
<dbReference type="InterPro" id="IPR006202">
    <property type="entry name" value="Neur_chan_lig-bd"/>
</dbReference>
<feature type="signal peptide" evidence="16">
    <location>
        <begin position="1"/>
        <end position="24"/>
    </location>
</feature>
<evidence type="ECO:0000256" key="13">
    <source>
        <dbReference type="ARBA" id="ARBA00023286"/>
    </source>
</evidence>
<comment type="subcellular location">
    <subcellularLocation>
        <location evidence="15">Postsynaptic cell membrane</location>
        <topology evidence="15">Multi-pass membrane protein</topology>
    </subcellularLocation>
</comment>
<dbReference type="InterPro" id="IPR038050">
    <property type="entry name" value="Neuro_actylchol_rec"/>
</dbReference>
<proteinExistence type="inferred from homology"/>
<keyword evidence="21" id="KW-1185">Reference proteome</keyword>
<dbReference type="CDD" id="cd18997">
    <property type="entry name" value="LGIC_ECD_nAChR"/>
    <property type="match status" value="1"/>
</dbReference>
<keyword evidence="8 16" id="KW-0472">Membrane</keyword>
<protein>
    <submittedName>
        <fullName evidence="20">Neuronal acetylcholine receptor subunit alpha-10</fullName>
    </submittedName>
</protein>
<dbReference type="InterPro" id="IPR036719">
    <property type="entry name" value="Neuro-gated_channel_TM_sf"/>
</dbReference>
<feature type="transmembrane region" description="Helical" evidence="16">
    <location>
        <begin position="360"/>
        <end position="380"/>
    </location>
</feature>
<dbReference type="PANTHER" id="PTHR18945">
    <property type="entry name" value="NEUROTRANSMITTER GATED ION CHANNEL"/>
    <property type="match status" value="1"/>
</dbReference>
<dbReference type="AlphaFoldDB" id="A0A1W0WYP4"/>